<evidence type="ECO:0000256" key="1">
    <source>
        <dbReference type="SAM" id="Phobius"/>
    </source>
</evidence>
<name>A0A1T4X7H8_9FIRM</name>
<evidence type="ECO:0000313" key="3">
    <source>
        <dbReference type="Proteomes" id="UP000190286"/>
    </source>
</evidence>
<keyword evidence="1" id="KW-0812">Transmembrane</keyword>
<protein>
    <submittedName>
        <fullName evidence="2">Uncharacterized protein</fullName>
    </submittedName>
</protein>
<dbReference type="OrthoDB" id="10004820at2"/>
<organism evidence="2 3">
    <name type="scientific">Gemmiger formicilis</name>
    <dbReference type="NCBI Taxonomy" id="745368"/>
    <lineage>
        <taxon>Bacteria</taxon>
        <taxon>Bacillati</taxon>
        <taxon>Bacillota</taxon>
        <taxon>Clostridia</taxon>
        <taxon>Eubacteriales</taxon>
        <taxon>Gemmiger</taxon>
    </lineage>
</organism>
<dbReference type="STRING" id="745368.SAMN02745178_01520"/>
<dbReference type="AlphaFoldDB" id="A0A1T4X7H8"/>
<dbReference type="EMBL" id="FUYF01000007">
    <property type="protein sequence ID" value="SKA85593.1"/>
    <property type="molecule type" value="Genomic_DNA"/>
</dbReference>
<feature type="transmembrane region" description="Helical" evidence="1">
    <location>
        <begin position="84"/>
        <end position="104"/>
    </location>
</feature>
<feature type="transmembrane region" description="Helical" evidence="1">
    <location>
        <begin position="134"/>
        <end position="154"/>
    </location>
</feature>
<feature type="transmembrane region" description="Helical" evidence="1">
    <location>
        <begin position="32"/>
        <end position="50"/>
    </location>
</feature>
<evidence type="ECO:0000313" key="2">
    <source>
        <dbReference type="EMBL" id="SKA85593.1"/>
    </source>
</evidence>
<reference evidence="2 3" key="1">
    <citation type="submission" date="2017-02" db="EMBL/GenBank/DDBJ databases">
        <authorList>
            <person name="Peterson S.W."/>
        </authorList>
    </citation>
    <scope>NUCLEOTIDE SEQUENCE [LARGE SCALE GENOMIC DNA]</scope>
    <source>
        <strain evidence="2 3">ATCC 27749</strain>
    </source>
</reference>
<proteinExistence type="predicted"/>
<keyword evidence="1" id="KW-1133">Transmembrane helix</keyword>
<keyword evidence="1" id="KW-0472">Membrane</keyword>
<gene>
    <name evidence="2" type="ORF">SAMN02745178_01520</name>
</gene>
<feature type="transmembrane region" description="Helical" evidence="1">
    <location>
        <begin position="57"/>
        <end position="78"/>
    </location>
</feature>
<keyword evidence="3" id="KW-1185">Reference proteome</keyword>
<sequence length="164" mass="17497">MDKRNKTALAYLLVGVAAAGRALLAVPENAAIQEVSLTVLALVGYLLLASKTRLPTVFGAAGLVLELILCGSQTGGAWARLAPALRAVDLWLFWGAALVLVRLAGRQQSKMPYIAAVPLAVYTVTHFIPSLTSVAAVSFVVFSVVMLWFAAIMIRAYNDARIKK</sequence>
<dbReference type="Proteomes" id="UP000190286">
    <property type="component" value="Unassembled WGS sequence"/>
</dbReference>
<dbReference type="RefSeq" id="WP_078784452.1">
    <property type="nucleotide sequence ID" value="NZ_DBEXJF010000135.1"/>
</dbReference>
<dbReference type="GeneID" id="93337985"/>
<feature type="transmembrane region" description="Helical" evidence="1">
    <location>
        <begin position="111"/>
        <end position="128"/>
    </location>
</feature>
<accession>A0A1T4X7H8</accession>